<evidence type="ECO:0000256" key="1">
    <source>
        <dbReference type="PROSITE-ProRule" id="PRU00409"/>
    </source>
</evidence>
<keyword evidence="1" id="KW-0067">ATP-binding</keyword>
<dbReference type="SUPFAM" id="SSF56059">
    <property type="entry name" value="Glutathione synthetase ATP-binding domain-like"/>
    <property type="match status" value="1"/>
</dbReference>
<dbReference type="PROSITE" id="PS50975">
    <property type="entry name" value="ATP_GRASP"/>
    <property type="match status" value="1"/>
</dbReference>
<name>A0A494VMI2_9SPHI</name>
<reference evidence="3 4" key="1">
    <citation type="submission" date="2018-10" db="EMBL/GenBank/DDBJ databases">
        <title>Genome sequencing of Mucilaginibacter sp. HYN0043.</title>
        <authorList>
            <person name="Kim M."/>
            <person name="Yi H."/>
        </authorList>
    </citation>
    <scope>NUCLEOTIDE SEQUENCE [LARGE SCALE GENOMIC DNA]</scope>
    <source>
        <strain evidence="3 4">HYN0043</strain>
    </source>
</reference>
<dbReference type="KEGG" id="muh:HYN43_015005"/>
<dbReference type="GO" id="GO:0005737">
    <property type="term" value="C:cytoplasm"/>
    <property type="evidence" value="ECO:0007669"/>
    <property type="project" value="TreeGrafter"/>
</dbReference>
<dbReference type="PANTHER" id="PTHR21621">
    <property type="entry name" value="RIBOSOMAL PROTEIN S6 MODIFICATION PROTEIN"/>
    <property type="match status" value="1"/>
</dbReference>
<keyword evidence="4" id="KW-1185">Reference proteome</keyword>
<dbReference type="EMBL" id="CP032869">
    <property type="protein sequence ID" value="AYL96527.1"/>
    <property type="molecule type" value="Genomic_DNA"/>
</dbReference>
<dbReference type="GO" id="GO:0005524">
    <property type="term" value="F:ATP binding"/>
    <property type="evidence" value="ECO:0007669"/>
    <property type="project" value="UniProtKB-UniRule"/>
</dbReference>
<dbReference type="RefSeq" id="WP_119410124.1">
    <property type="nucleotide sequence ID" value="NZ_CP032869.1"/>
</dbReference>
<dbReference type="Gene3D" id="3.30.470.20">
    <property type="entry name" value="ATP-grasp fold, B domain"/>
    <property type="match status" value="1"/>
</dbReference>
<accession>A0A494VMI2</accession>
<dbReference type="GO" id="GO:0018169">
    <property type="term" value="F:ribosomal S6-glutamic acid ligase activity"/>
    <property type="evidence" value="ECO:0007669"/>
    <property type="project" value="TreeGrafter"/>
</dbReference>
<dbReference type="OrthoDB" id="583309at2"/>
<keyword evidence="1" id="KW-0547">Nucleotide-binding</keyword>
<organism evidence="3 4">
    <name type="scientific">Mucilaginibacter celer</name>
    <dbReference type="NCBI Taxonomy" id="2305508"/>
    <lineage>
        <taxon>Bacteria</taxon>
        <taxon>Pseudomonadati</taxon>
        <taxon>Bacteroidota</taxon>
        <taxon>Sphingobacteriia</taxon>
        <taxon>Sphingobacteriales</taxon>
        <taxon>Sphingobacteriaceae</taxon>
        <taxon>Mucilaginibacter</taxon>
    </lineage>
</organism>
<evidence type="ECO:0000313" key="3">
    <source>
        <dbReference type="EMBL" id="AYL96527.1"/>
    </source>
</evidence>
<gene>
    <name evidence="3" type="ORF">HYN43_015005</name>
</gene>
<proteinExistence type="predicted"/>
<sequence>MSILIITNKSDITSDFIVKNLSQRRLPFYRLNTEDIGRSILVNFDFVAEKFLLKDLRLDLEIDLRSIKSVYYRRPEVNNLYTDVTKGELNFIRSELLFTLEGIYKILDDAFWVNKVYAIRNAENKIFQLLVAKELGFSIPPSLVTSSPHEALHFFQEYDSDCIIKPIKSGLVEGDVEEGVIFTTKVYLDNENVDRLIGFPVYLQKLIYKHADIRVTIVGNEAYAAMIHSQGNIESEIDWRKSSQPLPHSIYELPKAEVDRCISLTKRLGLNYGAIDFILDENENLHFLEINPNGQWAWIENRLNLNISDGITELLARNLET</sequence>
<evidence type="ECO:0000313" key="4">
    <source>
        <dbReference type="Proteomes" id="UP000270046"/>
    </source>
</evidence>
<dbReference type="PANTHER" id="PTHR21621:SF7">
    <property type="entry name" value="RIBOSOMAL PROTEIN BS6--L-GLUTAMATE LIGASE"/>
    <property type="match status" value="1"/>
</dbReference>
<dbReference type="AlphaFoldDB" id="A0A494VMI2"/>
<dbReference type="InterPro" id="IPR048936">
    <property type="entry name" value="MvdD-like_ATPgrasp"/>
</dbReference>
<dbReference type="GO" id="GO:0009432">
    <property type="term" value="P:SOS response"/>
    <property type="evidence" value="ECO:0007669"/>
    <property type="project" value="TreeGrafter"/>
</dbReference>
<feature type="domain" description="ATP-grasp" evidence="2">
    <location>
        <begin position="129"/>
        <end position="316"/>
    </location>
</feature>
<dbReference type="Proteomes" id="UP000270046">
    <property type="component" value="Chromosome"/>
</dbReference>
<dbReference type="Pfam" id="PF08443">
    <property type="entry name" value="RimK"/>
    <property type="match status" value="1"/>
</dbReference>
<evidence type="ECO:0000259" key="2">
    <source>
        <dbReference type="PROSITE" id="PS50975"/>
    </source>
</evidence>
<protein>
    <recommendedName>
        <fullName evidence="2">ATP-grasp domain-containing protein</fullName>
    </recommendedName>
</protein>
<dbReference type="GO" id="GO:0046872">
    <property type="term" value="F:metal ion binding"/>
    <property type="evidence" value="ECO:0007669"/>
    <property type="project" value="InterPro"/>
</dbReference>
<dbReference type="Pfam" id="PF21068">
    <property type="entry name" value="ATPgraspMvdD"/>
    <property type="match status" value="1"/>
</dbReference>
<dbReference type="InterPro" id="IPR011761">
    <property type="entry name" value="ATP-grasp"/>
</dbReference>
<dbReference type="InterPro" id="IPR013651">
    <property type="entry name" value="ATP-grasp_RimK-type"/>
</dbReference>